<dbReference type="RefSeq" id="XP_030641785.1">
    <property type="nucleotide sequence ID" value="XM_030785925.1"/>
</dbReference>
<evidence type="ECO:0000313" key="5">
    <source>
        <dbReference type="Proteomes" id="UP000504632"/>
    </source>
</evidence>
<gene>
    <name evidence="6" type="primary">fanca</name>
</gene>
<dbReference type="InterPro" id="IPR055386">
    <property type="entry name" value="FANCA_helical"/>
</dbReference>
<feature type="domain" description="Fanconi anaemia group A protein arcN subdomain" evidence="4">
    <location>
        <begin position="649"/>
        <end position="870"/>
    </location>
</feature>
<keyword evidence="5" id="KW-1185">Reference proteome</keyword>
<accession>A0A6J2W8Q4</accession>
<dbReference type="CTD" id="2175"/>
<evidence type="ECO:0000259" key="3">
    <source>
        <dbReference type="Pfam" id="PF24781"/>
    </source>
</evidence>
<dbReference type="PANTHER" id="PTHR12047">
    <property type="entry name" value="FANCONI ANEMIA GROUP A PROTEIN"/>
    <property type="match status" value="1"/>
</dbReference>
<sequence length="1359" mass="153105">MNKWEFLFAEDSAVFLLEVYQVIGQKRPLHTLLASRIGKRPRLQTEQELQGAAIQLLNRHQNISDLIQEVGVSFGVKKMERGKQSPKVCKVSCDGERRLQVHELSRQAEELAVPVGVLSVRVVSQRVLELTAHVEGDRDSVLLNCTQRARLYPLLQSARQLLSVGAFSPELFFQEYWRVQPKLEVVYHVHSQNILSLDYMLESESRFSTWLRTQLQTLCDFTTTEQEDEEMRKHILSTVLSVLVRIGFEESQNSGGAGSDRKLSQLCCSVLDSMLAWLLDSLGDKQAPQPEKPAVEVWGHVYKTSCFGVSVSSDSLRRFFTHSLTVVLTHRPRFKVSDAITMQSEWSFAKSSPPLTALFCKVNMRCVLFSMEELLSQLQQILETHEVNWQHVLSYVSTLLVYHSETQASLKELLSRLLTSAFQSYELESMITAFLLARHAALEGPAVFPSYSDWFKISFGGANSHHSNSKKSTVFLLKFLSDLVPFDPPQYLKVHILHPPYIAGKHRVLLQEYVSLARTRLADLKVPVEQMGMYEDVSGTSAAAPPQCQAEQDVEKAVSLFETTGKISATVMEASIFRRPYFMSRFLPALLVPRMLPVKADARMTFIEALRKAEKIPASLYSAYLESCQREKQRQQDGVSDSVESDENPQRNLQLQLEKLRALFSSEWSDGDVSAQLARVSAALDDLFLQRPEEVIGQTVVKVNLDAPDHTERNFSAVDLVLQSFCQCLLAASRLNSPDRQGSWASQYVKVFLGNRQLLTALLHRVWDLLHNQGELLSTAHVLGLSALVAELHVCRAQCDVEVELWTSPSSHCVCTVPEVPICALPLSTHTDMSFSLRFCVAAVCYGLCKGPPHPDGRCDFIPNSLCKKLWRHPALSSLRKLPDYHFSFPEWLAVEVRVERGKDVLSDIERQEYERWACQQQYLPPHVDEGGCGGDLKTMCAHIINAVIDLYTGEHTPQILHRRSQHRDTCLPDILSMLQELVCERELSVQCQGMGKEEGHFLLDLVTQRCCVKPDQTSISPELTLQQSLYAFNRVVLALPAAVLYTVKTEGRKRTLDYHRLLEHINHSQGYVSAQPPVSIVTALCWVSHWSRLTGAETLPEQLQLVADCYLWASRLVRGLMVPVPAGPPLLLAACVYSEWQRQDKQTEAMNTSLERLAEQHTPLLLYLLFFCVNDLLSSYLKHQGTRCVKRVQQCCTDILALLVDSADWLILFNQRSSEQNQYQSITMITTDELIRLMPLAFYSLIPRLDTETLSRAVRVPGFISTAVLSYTALLKLFLDGQTPSPRTDSSPHQVLSEAKQVLLKSISMSPQSCLTNNIRAQLEAACGELDPEVAAALSVHLNPSSLSPDFSPDLDFL</sequence>
<feature type="domain" description="Fanconi anaemia group A protein N-terminal" evidence="2">
    <location>
        <begin position="180"/>
        <end position="526"/>
    </location>
</feature>
<dbReference type="PANTHER" id="PTHR12047:SF2">
    <property type="entry name" value="FANCONI ANEMIA GROUP A PROTEIN"/>
    <property type="match status" value="1"/>
</dbReference>
<dbReference type="GO" id="GO:0043240">
    <property type="term" value="C:Fanconi anaemia nuclear complex"/>
    <property type="evidence" value="ECO:0007669"/>
    <property type="project" value="InterPro"/>
</dbReference>
<dbReference type="GO" id="GO:0036297">
    <property type="term" value="P:interstrand cross-link repair"/>
    <property type="evidence" value="ECO:0007669"/>
    <property type="project" value="InterPro"/>
</dbReference>
<feature type="domain" description="Fanconi anaemia group A protein helical" evidence="3">
    <location>
        <begin position="547"/>
        <end position="628"/>
    </location>
</feature>
<organism evidence="5 6">
    <name type="scientific">Chanos chanos</name>
    <name type="common">Milkfish</name>
    <name type="synonym">Mugil chanos</name>
    <dbReference type="NCBI Taxonomy" id="29144"/>
    <lineage>
        <taxon>Eukaryota</taxon>
        <taxon>Metazoa</taxon>
        <taxon>Chordata</taxon>
        <taxon>Craniata</taxon>
        <taxon>Vertebrata</taxon>
        <taxon>Euteleostomi</taxon>
        <taxon>Actinopterygii</taxon>
        <taxon>Neopterygii</taxon>
        <taxon>Teleostei</taxon>
        <taxon>Ostariophysi</taxon>
        <taxon>Gonorynchiformes</taxon>
        <taxon>Chanidae</taxon>
        <taxon>Chanos</taxon>
    </lineage>
</organism>
<dbReference type="OrthoDB" id="2287188at2759"/>
<dbReference type="Pfam" id="PF03511">
    <property type="entry name" value="FANCA_CTD"/>
    <property type="match status" value="1"/>
</dbReference>
<evidence type="ECO:0000313" key="6">
    <source>
        <dbReference type="RefSeq" id="XP_030641785.1"/>
    </source>
</evidence>
<proteinExistence type="predicted"/>
<name>A0A6J2W8Q4_CHACN</name>
<dbReference type="InterPro" id="IPR055387">
    <property type="entry name" value="FANCA_arcN"/>
</dbReference>
<evidence type="ECO:0000259" key="2">
    <source>
        <dbReference type="Pfam" id="PF15865"/>
    </source>
</evidence>
<dbReference type="Proteomes" id="UP000504632">
    <property type="component" value="Chromosome 1"/>
</dbReference>
<dbReference type="GeneID" id="115822180"/>
<dbReference type="InterPro" id="IPR055277">
    <property type="entry name" value="Fanconi_A_C"/>
</dbReference>
<dbReference type="Pfam" id="PF24781">
    <property type="entry name" value="FANCA_helical"/>
    <property type="match status" value="1"/>
</dbReference>
<feature type="domain" description="Fanconi anaemia group A protein C-terminal" evidence="1">
    <location>
        <begin position="1134"/>
        <end position="1334"/>
    </location>
</feature>
<evidence type="ECO:0000259" key="1">
    <source>
        <dbReference type="Pfam" id="PF03511"/>
    </source>
</evidence>
<reference evidence="6" key="1">
    <citation type="submission" date="2025-08" db="UniProtKB">
        <authorList>
            <consortium name="RefSeq"/>
        </authorList>
    </citation>
    <scope>IDENTIFICATION</scope>
</reference>
<dbReference type="Pfam" id="PF24783">
    <property type="entry name" value="FANCA_arcN"/>
    <property type="match status" value="1"/>
</dbReference>
<protein>
    <submittedName>
        <fullName evidence="6">Fanconi anemia group A protein</fullName>
    </submittedName>
</protein>
<dbReference type="InParanoid" id="A0A6J2W8Q4"/>
<dbReference type="InterPro" id="IPR031729">
    <property type="entry name" value="Fanconi_A_N"/>
</dbReference>
<dbReference type="Pfam" id="PF15865">
    <property type="entry name" value="Fanconi_A_N"/>
    <property type="match status" value="1"/>
</dbReference>
<evidence type="ECO:0000259" key="4">
    <source>
        <dbReference type="Pfam" id="PF24783"/>
    </source>
</evidence>
<dbReference type="InterPro" id="IPR003516">
    <property type="entry name" value="FANCA"/>
</dbReference>